<feature type="binding site" evidence="3">
    <location>
        <position position="358"/>
    </location>
    <ligand>
        <name>Mg(2+)</name>
        <dbReference type="ChEBI" id="CHEBI:18420"/>
        <note>structural</note>
    </ligand>
</feature>
<feature type="active site" evidence="3">
    <location>
        <position position="162"/>
    </location>
</feature>
<comment type="domain">
    <text evidence="3">The monomer structure is formed from three repeating units (RUs) that share the same structure as one another. The monomer and the active site possess nearly threefold rotational symmetry, to the extent that the active site possesses three potential Ser-Lys catalytic dyads, but one of the 3 active site surfaces varies in composition suggesting it is involved in confering substrate specificity.</text>
</comment>
<name>A0A3D9T321_9ACTN</name>
<feature type="binding site" evidence="3">
    <location>
        <position position="354"/>
    </location>
    <ligand>
        <name>Mg(2+)</name>
        <dbReference type="ChEBI" id="CHEBI:18420"/>
        <note>structural</note>
    </ligand>
</feature>
<keyword evidence="3" id="KW-0460">Magnesium</keyword>
<feature type="active site" description="Nucleophile" evidence="3">
    <location>
        <position position="230"/>
    </location>
</feature>
<comment type="function">
    <text evidence="3">Responsible for the hydrolysis of barbituric acid (2,4,6-trihydroxy-1,3-pyrimidine), an intermediate in the oxidative catabolism of pyrimidines. Catalyzes the hydrolytic opening of the pyrimidine ring of barbituric acid to yield ureidomalonic acid.</text>
</comment>
<dbReference type="RefSeq" id="WP_116024921.1">
    <property type="nucleotide sequence ID" value="NZ_QTTT01000001.1"/>
</dbReference>
<accession>A0A3D9T321</accession>
<dbReference type="NCBIfam" id="TIGR02714">
    <property type="entry name" value="amido_AtzD_TrzD"/>
    <property type="match status" value="1"/>
</dbReference>
<dbReference type="UniPathway" id="UPA00582">
    <property type="reaction ID" value="UER00644"/>
</dbReference>
<dbReference type="GO" id="GO:0046872">
    <property type="term" value="F:metal ion binding"/>
    <property type="evidence" value="ECO:0007669"/>
    <property type="project" value="UniProtKB-UniRule"/>
</dbReference>
<dbReference type="Proteomes" id="UP000256661">
    <property type="component" value="Unassembled WGS sequence"/>
</dbReference>
<dbReference type="InterPro" id="IPR043006">
    <property type="entry name" value="AtzD/Barbiturase_RUB"/>
</dbReference>
<dbReference type="Pfam" id="PF09663">
    <property type="entry name" value="Amido_AtzD_TrzD"/>
    <property type="match status" value="1"/>
</dbReference>
<dbReference type="Gene3D" id="3.30.1330.180">
    <property type="entry name" value="Cyanuric acid hydrolase/Barbiturase, RU B"/>
    <property type="match status" value="1"/>
</dbReference>
<gene>
    <name evidence="4" type="ORF">DFJ69_5159</name>
</gene>
<evidence type="ECO:0000256" key="2">
    <source>
        <dbReference type="ARBA" id="ARBA00022801"/>
    </source>
</evidence>
<dbReference type="AlphaFoldDB" id="A0A3D9T321"/>
<reference evidence="4 5" key="1">
    <citation type="submission" date="2018-08" db="EMBL/GenBank/DDBJ databases">
        <title>Sequencing the genomes of 1000 actinobacteria strains.</title>
        <authorList>
            <person name="Klenk H.-P."/>
        </authorList>
    </citation>
    <scope>NUCLEOTIDE SEQUENCE [LARGE SCALE GENOMIC DNA]</scope>
    <source>
        <strain evidence="4 5">DSM 43927</strain>
    </source>
</reference>
<dbReference type="InterPro" id="IPR043008">
    <property type="entry name" value="AtzD/Barbiturase_RUA"/>
</dbReference>
<keyword evidence="2 3" id="KW-0378">Hydrolase</keyword>
<feature type="binding site" evidence="3">
    <location>
        <begin position="347"/>
        <end position="348"/>
    </location>
    <ligand>
        <name>substrate</name>
    </ligand>
</feature>
<dbReference type="InterPro" id="IPR014086">
    <property type="entry name" value="AtzD/Barbiturase"/>
</dbReference>
<dbReference type="GO" id="GO:0006212">
    <property type="term" value="P:uracil catabolic process"/>
    <property type="evidence" value="ECO:0007669"/>
    <property type="project" value="UniProtKB-UniRule"/>
</dbReference>
<organism evidence="4 5">
    <name type="scientific">Thermomonospora umbrina</name>
    <dbReference type="NCBI Taxonomy" id="111806"/>
    <lineage>
        <taxon>Bacteria</taxon>
        <taxon>Bacillati</taxon>
        <taxon>Actinomycetota</taxon>
        <taxon>Actinomycetes</taxon>
        <taxon>Streptosporangiales</taxon>
        <taxon>Thermomonosporaceae</taxon>
        <taxon>Thermomonospora</taxon>
    </lineage>
</organism>
<evidence type="ECO:0000256" key="1">
    <source>
        <dbReference type="ARBA" id="ARBA00010947"/>
    </source>
</evidence>
<comment type="catalytic activity">
    <reaction evidence="3">
        <text>barbiturate + H2O = 3-oxo-3-ureidopropanoate</text>
        <dbReference type="Rhea" id="RHEA:18653"/>
        <dbReference type="ChEBI" id="CHEBI:15377"/>
        <dbReference type="ChEBI" id="CHEBI:58775"/>
        <dbReference type="ChEBI" id="CHEBI:77938"/>
        <dbReference type="EC" id="3.5.2.1"/>
    </reaction>
</comment>
<evidence type="ECO:0000313" key="4">
    <source>
        <dbReference type="EMBL" id="REE99645.1"/>
    </source>
</evidence>
<proteinExistence type="inferred from homology"/>
<dbReference type="HAMAP" id="MF_01989">
    <property type="entry name" value="Cyc_amidohydrol"/>
    <property type="match status" value="1"/>
</dbReference>
<feature type="region of interest" description="RU A" evidence="3">
    <location>
        <begin position="1"/>
        <end position="103"/>
    </location>
</feature>
<evidence type="ECO:0000313" key="5">
    <source>
        <dbReference type="Proteomes" id="UP000256661"/>
    </source>
</evidence>
<feature type="binding site" evidence="3">
    <location>
        <position position="53"/>
    </location>
    <ligand>
        <name>substrate</name>
    </ligand>
</feature>
<feature type="site" description="Important for substrate specificity" evidence="3">
    <location>
        <position position="324"/>
    </location>
</feature>
<sequence>MPEPIEVRKVPIESVTDASGLARLIDDGVIEADRVLAVVGKTEGNGGVNDYTRILADRAFREVLLAKGSRTPEEVAEVPLVWSGGTDGVLSPHATVFATVDPASVPATDEPRVSVGVAMSEVIRPEDIGRPAMVDKVAAGVREAMRIAGIEDPADVHYVQTKTPLLTLDTINDARSRGRDVVTEDTLKSMDISNSTTALGIAVALGEIEPPSAERIHRDLSLYSSVASCSSGVELDRAQIVVVGNVRGVGGRYRIGHGVMRDALDADGIWSAIRSAGLPLPDRPHPDDLDGRLVNVFLKCEADPSGSVRGRRNIMLDDSDVHWHRQIKACVGGVAASVTGDPAVFVSVAAVHQGPSGGGTVAAIVDLSPGDTAG</sequence>
<dbReference type="EC" id="3.5.2.1" evidence="3"/>
<protein>
    <recommendedName>
        <fullName evidence="3">Barbiturase</fullName>
        <ecNumber evidence="3">3.5.2.1</ecNumber>
    </recommendedName>
    <alternativeName>
        <fullName evidence="3">Barbituric acid hydrolase</fullName>
        <shortName evidence="3">BAH</shortName>
    </alternativeName>
</protein>
<dbReference type="Gene3D" id="3.30.1330.170">
    <property type="entry name" value="Cyanuric acid hydrolase/Barbiturase, RU A"/>
    <property type="match status" value="1"/>
</dbReference>
<dbReference type="EMBL" id="QTTT01000001">
    <property type="protein sequence ID" value="REE99645.1"/>
    <property type="molecule type" value="Genomic_DNA"/>
</dbReference>
<comment type="similarity">
    <text evidence="1 3">Belongs to the cyclic amide hydrolase (CyAH) family.</text>
</comment>
<dbReference type="Gene3D" id="3.30.1330.160">
    <property type="entry name" value="Cyanuric acid hydrolase/Barbituras, RU C"/>
    <property type="match status" value="1"/>
</dbReference>
<dbReference type="GO" id="GO:0047694">
    <property type="term" value="F:barbiturase activity"/>
    <property type="evidence" value="ECO:0007669"/>
    <property type="project" value="UniProtKB-UniRule"/>
</dbReference>
<feature type="binding site" evidence="3">
    <location>
        <position position="350"/>
    </location>
    <ligand>
        <name>Mg(2+)</name>
        <dbReference type="ChEBI" id="CHEBI:18420"/>
        <note>structural</note>
    </ligand>
</feature>
<feature type="binding site" evidence="3">
    <location>
        <begin position="230"/>
        <end position="231"/>
    </location>
    <ligand>
        <name>substrate</name>
    </ligand>
</feature>
<dbReference type="InterPro" id="IPR043007">
    <property type="entry name" value="AtzD/Barbiturase_RUC"/>
</dbReference>
<feature type="region of interest" description="RU C" evidence="3">
    <location>
        <begin position="253"/>
        <end position="374"/>
    </location>
</feature>
<feature type="binding site" evidence="3">
    <location>
        <position position="328"/>
    </location>
    <ligand>
        <name>substrate</name>
    </ligand>
</feature>
<evidence type="ECO:0000256" key="3">
    <source>
        <dbReference type="HAMAP-Rule" id="MF_01989"/>
    </source>
</evidence>
<feature type="binding site" evidence="3">
    <location>
        <position position="353"/>
    </location>
    <ligand>
        <name>Mg(2+)</name>
        <dbReference type="ChEBI" id="CHEBI:18420"/>
        <note>structural</note>
    </ligand>
</feature>
<dbReference type="OrthoDB" id="569708at2"/>
<feature type="binding site" evidence="3">
    <location>
        <position position="301"/>
    </location>
    <ligand>
        <name>Mg(2+)</name>
        <dbReference type="ChEBI" id="CHEBI:18420"/>
        <note>structural</note>
    </ligand>
</feature>
<feature type="binding site" evidence="3">
    <location>
        <begin position="83"/>
        <end position="84"/>
    </location>
    <ligand>
        <name>substrate</name>
    </ligand>
</feature>
<comment type="pathway">
    <text evidence="3">Pyrimidine metabolism; uracil degradation via oxidative pathway; malonate and urea from uracil: step 2/3.</text>
</comment>
<feature type="binding site" evidence="3">
    <location>
        <position position="355"/>
    </location>
    <ligand>
        <name>Mg(2+)</name>
        <dbReference type="ChEBI" id="CHEBI:18420"/>
        <note>structural</note>
    </ligand>
</feature>
<keyword evidence="5" id="KW-1185">Reference proteome</keyword>
<comment type="activity regulation">
    <text evidence="3">Inhibited by cyanuric acid.</text>
</comment>
<comment type="caution">
    <text evidence="4">The sequence shown here is derived from an EMBL/GenBank/DDBJ whole genome shotgun (WGS) entry which is preliminary data.</text>
</comment>
<keyword evidence="3" id="KW-0479">Metal-binding</keyword>
<feature type="binding site" evidence="3">
    <location>
        <position position="194"/>
    </location>
    <ligand>
        <name>substrate</name>
    </ligand>
</feature>
<comment type="subunit">
    <text evidence="3">Homotetramer.</text>
</comment>
<comment type="caution">
    <text evidence="3">Lacks conserved residue(s) required for the propagation of feature annotation.</text>
</comment>